<reference evidence="3 4" key="1">
    <citation type="submission" date="2015-08" db="EMBL/GenBank/DDBJ databases">
        <title>Ancestral chromatin configuration constrains chromatin evolution on differentiating sex chromosomes in Drosophila.</title>
        <authorList>
            <person name="Zhou Q."/>
            <person name="Bachtrog D."/>
        </authorList>
    </citation>
    <scope>NUCLEOTIDE SEQUENCE [LARGE SCALE GENOMIC DNA]</scope>
    <source>
        <tissue evidence="3">Whole larvae</tissue>
    </source>
</reference>
<dbReference type="Pfam" id="PF13864">
    <property type="entry name" value="Enkurin"/>
    <property type="match status" value="1"/>
</dbReference>
<dbReference type="InterPro" id="IPR027012">
    <property type="entry name" value="Enkurin_dom"/>
</dbReference>
<feature type="compositionally biased region" description="Low complexity" evidence="1">
    <location>
        <begin position="231"/>
        <end position="249"/>
    </location>
</feature>
<dbReference type="PROSITE" id="PS51665">
    <property type="entry name" value="ENKURIN"/>
    <property type="match status" value="1"/>
</dbReference>
<evidence type="ECO:0000259" key="2">
    <source>
        <dbReference type="PROSITE" id="PS51665"/>
    </source>
</evidence>
<accession>A0A0M4F9X6</accession>
<dbReference type="Proteomes" id="UP000494163">
    <property type="component" value="Chromosome X"/>
</dbReference>
<proteinExistence type="predicted"/>
<dbReference type="OMA" id="GDECSPP"/>
<feature type="domain" description="Enkurin" evidence="2">
    <location>
        <begin position="241"/>
        <end position="339"/>
    </location>
</feature>
<dbReference type="AlphaFoldDB" id="A0A0M4F9X6"/>
<dbReference type="OrthoDB" id="10264920at2759"/>
<evidence type="ECO:0000313" key="3">
    <source>
        <dbReference type="EMBL" id="ALC49437.1"/>
    </source>
</evidence>
<keyword evidence="4" id="KW-1185">Reference proteome</keyword>
<evidence type="ECO:0000256" key="1">
    <source>
        <dbReference type="SAM" id="MobiDB-lite"/>
    </source>
</evidence>
<organism evidence="3 4">
    <name type="scientific">Drosophila busckii</name>
    <name type="common">Fruit fly</name>
    <dbReference type="NCBI Taxonomy" id="30019"/>
    <lineage>
        <taxon>Eukaryota</taxon>
        <taxon>Metazoa</taxon>
        <taxon>Ecdysozoa</taxon>
        <taxon>Arthropoda</taxon>
        <taxon>Hexapoda</taxon>
        <taxon>Insecta</taxon>
        <taxon>Pterygota</taxon>
        <taxon>Neoptera</taxon>
        <taxon>Endopterygota</taxon>
        <taxon>Diptera</taxon>
        <taxon>Brachycera</taxon>
        <taxon>Muscomorpha</taxon>
        <taxon>Ephydroidea</taxon>
        <taxon>Drosophilidae</taxon>
        <taxon>Drosophila</taxon>
    </lineage>
</organism>
<dbReference type="STRING" id="30019.A0A0M4F9X6"/>
<sequence length="351" mass="39255">MLPKQSFPPGPSPTQRNFLRENKLLARQTPVLMLRRPERRWPNYELPTAASLARQSVAPPLNVTQRRLVNGGRNERATWQSSQRSLLRSEKEIQTEDINDEQFLNAALLKCAEAHEQQQQQTRLPRACSEGDELPAPLNAGHSITHCLRRTASNFELGKMPVQRASYQSMLRALAVSDNLPSDLDYAASYAKAQQTADNASIGSEACAPAVLQLAMPNVTDVEQELQIDHSLSSSSSSKHQLTAAAAAAEESPVEPQLEVILPPPQPQLPQQVLLEEPQRALLVAAAQQRYRQLIWEYNHLPIAVSTLRVRNLKIQLEQELDMVDNELTVLNLPQVYIHREHLPQLSAQLA</sequence>
<evidence type="ECO:0000313" key="4">
    <source>
        <dbReference type="Proteomes" id="UP000494163"/>
    </source>
</evidence>
<gene>
    <name evidence="3" type="ORF">Dbus_chrXg1293</name>
</gene>
<feature type="region of interest" description="Disordered" evidence="1">
    <location>
        <begin position="229"/>
        <end position="249"/>
    </location>
</feature>
<name>A0A0M4F9X6_DROBS</name>
<dbReference type="EMBL" id="CP012528">
    <property type="protein sequence ID" value="ALC49437.1"/>
    <property type="molecule type" value="Genomic_DNA"/>
</dbReference>
<protein>
    <submittedName>
        <fullName evidence="3">CG14106</fullName>
    </submittedName>
</protein>